<name>A0A2Z6NC40_TRISU</name>
<dbReference type="PANTHER" id="PTHR36617:SF5">
    <property type="entry name" value="OS05G0421675 PROTEIN"/>
    <property type="match status" value="1"/>
</dbReference>
<evidence type="ECO:0000313" key="1">
    <source>
        <dbReference type="EMBL" id="GAU42248.1"/>
    </source>
</evidence>
<proteinExistence type="predicted"/>
<evidence type="ECO:0000313" key="2">
    <source>
        <dbReference type="Proteomes" id="UP000242715"/>
    </source>
</evidence>
<dbReference type="PANTHER" id="PTHR36617">
    <property type="entry name" value="PROTEIN, PUTATIVE-RELATED"/>
    <property type="match status" value="1"/>
</dbReference>
<dbReference type="OrthoDB" id="1435349at2759"/>
<dbReference type="EMBL" id="DF973907">
    <property type="protein sequence ID" value="GAU42248.1"/>
    <property type="molecule type" value="Genomic_DNA"/>
</dbReference>
<sequence>MRRIQREFLWGCRSGRKRVNWVKWEDVCRPKCCGGLGVRDIRAVNISLLTKWRWRLLTDDNSTWKQVLKSKYGNTVFGRVELGEDSRPWFSSLWWRDIGSLGTNLETNWFSQQVVKKIGNGRLTSFWKDKWFGDNSLLDRFPRLFSVSTQKDASVQMDELMALIEVANLTEEADMWRWKPEDNGEYSNPDEGKFVSKAYHPRRSGSDLRSVW</sequence>
<protein>
    <recommendedName>
        <fullName evidence="3">Reverse transcriptase zinc-binding domain-containing protein</fullName>
    </recommendedName>
</protein>
<reference evidence="2" key="1">
    <citation type="journal article" date="2017" name="Front. Plant Sci.">
        <title>Climate Clever Clovers: New Paradigm to Reduce the Environmental Footprint of Ruminants by Breeding Low Methanogenic Forages Utilizing Haplotype Variation.</title>
        <authorList>
            <person name="Kaur P."/>
            <person name="Appels R."/>
            <person name="Bayer P.E."/>
            <person name="Keeble-Gagnere G."/>
            <person name="Wang J."/>
            <person name="Hirakawa H."/>
            <person name="Shirasawa K."/>
            <person name="Vercoe P."/>
            <person name="Stefanova K."/>
            <person name="Durmic Z."/>
            <person name="Nichols P."/>
            <person name="Revell C."/>
            <person name="Isobe S.N."/>
            <person name="Edwards D."/>
            <person name="Erskine W."/>
        </authorList>
    </citation>
    <scope>NUCLEOTIDE SEQUENCE [LARGE SCALE GENOMIC DNA]</scope>
    <source>
        <strain evidence="2">cv. Daliak</strain>
    </source>
</reference>
<dbReference type="AlphaFoldDB" id="A0A2Z6NC40"/>
<dbReference type="Proteomes" id="UP000242715">
    <property type="component" value="Unassembled WGS sequence"/>
</dbReference>
<keyword evidence="2" id="KW-1185">Reference proteome</keyword>
<accession>A0A2Z6NC40</accession>
<gene>
    <name evidence="1" type="ORF">TSUD_327260</name>
</gene>
<organism evidence="1 2">
    <name type="scientific">Trifolium subterraneum</name>
    <name type="common">Subterranean clover</name>
    <dbReference type="NCBI Taxonomy" id="3900"/>
    <lineage>
        <taxon>Eukaryota</taxon>
        <taxon>Viridiplantae</taxon>
        <taxon>Streptophyta</taxon>
        <taxon>Embryophyta</taxon>
        <taxon>Tracheophyta</taxon>
        <taxon>Spermatophyta</taxon>
        <taxon>Magnoliopsida</taxon>
        <taxon>eudicotyledons</taxon>
        <taxon>Gunneridae</taxon>
        <taxon>Pentapetalae</taxon>
        <taxon>rosids</taxon>
        <taxon>fabids</taxon>
        <taxon>Fabales</taxon>
        <taxon>Fabaceae</taxon>
        <taxon>Papilionoideae</taxon>
        <taxon>50 kb inversion clade</taxon>
        <taxon>NPAAA clade</taxon>
        <taxon>Hologalegina</taxon>
        <taxon>IRL clade</taxon>
        <taxon>Trifolieae</taxon>
        <taxon>Trifolium</taxon>
    </lineage>
</organism>
<evidence type="ECO:0008006" key="3">
    <source>
        <dbReference type="Google" id="ProtNLM"/>
    </source>
</evidence>